<reference evidence="2" key="1">
    <citation type="submission" date="2020-11" db="EMBL/GenBank/DDBJ databases">
        <authorList>
            <person name="Tran Van P."/>
        </authorList>
    </citation>
    <scope>NUCLEOTIDE SEQUENCE</scope>
</reference>
<feature type="compositionally biased region" description="Acidic residues" evidence="1">
    <location>
        <begin position="661"/>
        <end position="672"/>
    </location>
</feature>
<feature type="compositionally biased region" description="Basic and acidic residues" evidence="1">
    <location>
        <begin position="674"/>
        <end position="686"/>
    </location>
</feature>
<evidence type="ECO:0000313" key="2">
    <source>
        <dbReference type="EMBL" id="CAD7230125.1"/>
    </source>
</evidence>
<dbReference type="EMBL" id="OB662481">
    <property type="protein sequence ID" value="CAD7230125.1"/>
    <property type="molecule type" value="Genomic_DNA"/>
</dbReference>
<feature type="region of interest" description="Disordered" evidence="1">
    <location>
        <begin position="512"/>
        <end position="808"/>
    </location>
</feature>
<feature type="compositionally biased region" description="Basic and acidic residues" evidence="1">
    <location>
        <begin position="512"/>
        <end position="542"/>
    </location>
</feature>
<protein>
    <submittedName>
        <fullName evidence="2">Uncharacterized protein</fullName>
    </submittedName>
</protein>
<proteinExistence type="predicted"/>
<gene>
    <name evidence="2" type="ORF">CTOB1V02_LOCUS7988</name>
</gene>
<organism evidence="2">
    <name type="scientific">Cyprideis torosa</name>
    <dbReference type="NCBI Taxonomy" id="163714"/>
    <lineage>
        <taxon>Eukaryota</taxon>
        <taxon>Metazoa</taxon>
        <taxon>Ecdysozoa</taxon>
        <taxon>Arthropoda</taxon>
        <taxon>Crustacea</taxon>
        <taxon>Oligostraca</taxon>
        <taxon>Ostracoda</taxon>
        <taxon>Podocopa</taxon>
        <taxon>Podocopida</taxon>
        <taxon>Cytherocopina</taxon>
        <taxon>Cytheroidea</taxon>
        <taxon>Cytherideidae</taxon>
        <taxon>Cyprideis</taxon>
    </lineage>
</organism>
<feature type="compositionally biased region" description="Basic and acidic residues" evidence="1">
    <location>
        <begin position="724"/>
        <end position="767"/>
    </location>
</feature>
<name>A0A7R8ZSA4_9CRUS</name>
<dbReference type="AlphaFoldDB" id="A0A7R8ZSA4"/>
<sequence>MEEEEVVFQGSGLDLYLRDLSEHQLIPDNATWHVEPLTYQRLEAKKVECDVEIPVSDEVLEILKTIVESNCVLKEDVRFVYALMNETKAPVCRHHFIRRLARFSWSFCLVPLMFVCPKWIALPAVSTVTATWCLFLWAERKQKASQLKRLLNFGSEFLSVGRSSVSLLQEMKLAEQGFDLFPWSLSSYSSLPLAILLRSAFLRWERSLVRSQVLLRRLSPLPSGCETPFMDSSDDLLDGGYVDDNVELSHLKKLFSELRVALSSFWRRLCLSLLLSPRGLVEVESVLSKLAPDWSILGETTQALKKALVYNRTLCLPSSEKEENLRQSSCSIEARALLDCRVNLRVALGLLSVEGENELDALLEESESRILSALDSIRLWKNCHTRQEVAPRSPRRFSGGTDTSPVIPEQAPTIATPIVPLMTASPIEVDDELYEGHCEHLTVSAKAEVEWDDEKLEAGAVLRELKQVLKGKVIPDRLARERAVRERKGLGEEEMEGLGEQLKGLDEEGKKLGEEEREGLSVEQKGLDEERKKLGEEEREGLGEGQEGLDEEGKKLGEEEREGLSVEQKGLDEEGKKLGVEEREGFGEGQKGLDEEGKKLGVEEREGLGEEQKGLDEEGKILGEEERKGLSEGQKGLDEEGKKLGVEEREGLGEGQKGLEEDGLGGEGESDSCLENKELGDEKQKGLGDGTCLKYEKERLTAAGDDESQRSGSGDDHEDTSCPEEERVTSQRRSCDRSGDTSSFSEEKERKILEEEPSFEEQRKALSDDNEDTPCPKEVIRRSHPVPLPRLRKTDSEDSCDGTSRGFNPLASEVAARARLFVGNSKELVYGGNGD</sequence>
<feature type="compositionally biased region" description="Basic and acidic residues" evidence="1">
    <location>
        <begin position="551"/>
        <end position="660"/>
    </location>
</feature>
<evidence type="ECO:0000256" key="1">
    <source>
        <dbReference type="SAM" id="MobiDB-lite"/>
    </source>
</evidence>
<accession>A0A7R8ZSA4</accession>